<gene>
    <name evidence="2" type="ORF">V8G58_07885</name>
</gene>
<dbReference type="EMBL" id="JBAWKB010000002">
    <property type="protein sequence ID" value="MFH6771854.1"/>
    <property type="molecule type" value="Genomic_DNA"/>
</dbReference>
<keyword evidence="1" id="KW-1133">Transmembrane helix</keyword>
<dbReference type="InterPro" id="IPR045749">
    <property type="entry name" value="DUF6090"/>
</dbReference>
<proteinExistence type="predicted"/>
<name>A0ABW7MYW4_9FLAO</name>
<reference evidence="2 3" key="1">
    <citation type="submission" date="2024-02" db="EMBL/GenBank/DDBJ databases">
        <title>A Gaetbulibacter species isolated from tidal flats and genomic insights of their niches.</title>
        <authorList>
            <person name="Ye Y."/>
        </authorList>
    </citation>
    <scope>NUCLEOTIDE SEQUENCE [LARGE SCALE GENOMIC DNA]</scope>
    <source>
        <strain evidence="2 3">KYW382</strain>
    </source>
</reference>
<evidence type="ECO:0000256" key="1">
    <source>
        <dbReference type="SAM" id="Phobius"/>
    </source>
</evidence>
<comment type="caution">
    <text evidence="2">The sequence shown here is derived from an EMBL/GenBank/DDBJ whole genome shotgun (WGS) entry which is preliminary data.</text>
</comment>
<keyword evidence="1" id="KW-0472">Membrane</keyword>
<keyword evidence="1" id="KW-0812">Transmembrane</keyword>
<dbReference type="RefSeq" id="WP_344741059.1">
    <property type="nucleotide sequence ID" value="NZ_BAABAY010000002.1"/>
</dbReference>
<evidence type="ECO:0000313" key="2">
    <source>
        <dbReference type="EMBL" id="MFH6771854.1"/>
    </source>
</evidence>
<dbReference type="Proteomes" id="UP001610100">
    <property type="component" value="Unassembled WGS sequence"/>
</dbReference>
<sequence length="251" mass="28813">MLKLFRNLRKRLLSESKFSNYILYAIGEIVLVVIGILIALSINTWNENTKNKASENAYLNDLVKDFVINLQLSNRNIDKIEKTIPKLIALLEQSAMEAPTIALDSLNAAFTLINDMPSYNSTDRVYNNLIGSGDFKLISNAELKKEIGNYYKAVDLVKLVQNTHELELVNSFQPYIMDHLDFQAVTLLRVNDFPIPPAVEENKILDVLKDRKFRNIITLKLTILTDLLHQNRNLEKINSRIVRLIKEQIQS</sequence>
<keyword evidence="3" id="KW-1185">Reference proteome</keyword>
<dbReference type="Pfam" id="PF19578">
    <property type="entry name" value="DUF6090"/>
    <property type="match status" value="1"/>
</dbReference>
<accession>A0ABW7MYW4</accession>
<feature type="transmembrane region" description="Helical" evidence="1">
    <location>
        <begin position="21"/>
        <end position="42"/>
    </location>
</feature>
<protein>
    <submittedName>
        <fullName evidence="2">DUF6090 family protein</fullName>
    </submittedName>
</protein>
<evidence type="ECO:0000313" key="3">
    <source>
        <dbReference type="Proteomes" id="UP001610100"/>
    </source>
</evidence>
<organism evidence="2 3">
    <name type="scientific">Gaetbulibacter aestuarii</name>
    <dbReference type="NCBI Taxonomy" id="1502358"/>
    <lineage>
        <taxon>Bacteria</taxon>
        <taxon>Pseudomonadati</taxon>
        <taxon>Bacteroidota</taxon>
        <taxon>Flavobacteriia</taxon>
        <taxon>Flavobacteriales</taxon>
        <taxon>Flavobacteriaceae</taxon>
        <taxon>Gaetbulibacter</taxon>
    </lineage>
</organism>